<evidence type="ECO:0000313" key="1">
    <source>
        <dbReference type="EMBL" id="TWT74690.1"/>
    </source>
</evidence>
<dbReference type="AlphaFoldDB" id="A0A5C5YIK4"/>
<dbReference type="EMBL" id="SJPO01000008">
    <property type="protein sequence ID" value="TWT74690.1"/>
    <property type="molecule type" value="Genomic_DNA"/>
</dbReference>
<name>A0A5C5YIK4_9BACT</name>
<dbReference type="RefSeq" id="WP_146589271.1">
    <property type="nucleotide sequence ID" value="NZ_SJPO01000008.1"/>
</dbReference>
<reference evidence="1 2" key="1">
    <citation type="submission" date="2019-02" db="EMBL/GenBank/DDBJ databases">
        <title>Deep-cultivation of Planctomycetes and their phenomic and genomic characterization uncovers novel biology.</title>
        <authorList>
            <person name="Wiegand S."/>
            <person name="Jogler M."/>
            <person name="Boedeker C."/>
            <person name="Pinto D."/>
            <person name="Vollmers J."/>
            <person name="Rivas-Marin E."/>
            <person name="Kohn T."/>
            <person name="Peeters S.H."/>
            <person name="Heuer A."/>
            <person name="Rast P."/>
            <person name="Oberbeckmann S."/>
            <person name="Bunk B."/>
            <person name="Jeske O."/>
            <person name="Meyerdierks A."/>
            <person name="Storesund J.E."/>
            <person name="Kallscheuer N."/>
            <person name="Luecker S."/>
            <person name="Lage O.M."/>
            <person name="Pohl T."/>
            <person name="Merkel B.J."/>
            <person name="Hornburger P."/>
            <person name="Mueller R.-W."/>
            <person name="Bruemmer F."/>
            <person name="Labrenz M."/>
            <person name="Spormann A.M."/>
            <person name="Op Den Camp H."/>
            <person name="Overmann J."/>
            <person name="Amann R."/>
            <person name="Jetten M.S.M."/>
            <person name="Mascher T."/>
            <person name="Medema M.H."/>
            <person name="Devos D.P."/>
            <person name="Kaster A.-K."/>
            <person name="Ovreas L."/>
            <person name="Rohde M."/>
            <person name="Galperin M.Y."/>
            <person name="Jogler C."/>
        </authorList>
    </citation>
    <scope>NUCLEOTIDE SEQUENCE [LARGE SCALE GENOMIC DNA]</scope>
    <source>
        <strain evidence="1 2">Pla123a</strain>
    </source>
</reference>
<dbReference type="OrthoDB" id="6797941at2"/>
<gene>
    <name evidence="1" type="ORF">Pla123a_35140</name>
</gene>
<dbReference type="Proteomes" id="UP000318478">
    <property type="component" value="Unassembled WGS sequence"/>
</dbReference>
<comment type="caution">
    <text evidence="1">The sequence shown here is derived from an EMBL/GenBank/DDBJ whole genome shotgun (WGS) entry which is preliminary data.</text>
</comment>
<proteinExistence type="predicted"/>
<organism evidence="1 2">
    <name type="scientific">Posidoniimonas polymericola</name>
    <dbReference type="NCBI Taxonomy" id="2528002"/>
    <lineage>
        <taxon>Bacteria</taxon>
        <taxon>Pseudomonadati</taxon>
        <taxon>Planctomycetota</taxon>
        <taxon>Planctomycetia</taxon>
        <taxon>Pirellulales</taxon>
        <taxon>Lacipirellulaceae</taxon>
        <taxon>Posidoniimonas</taxon>
    </lineage>
</organism>
<accession>A0A5C5YIK4</accession>
<keyword evidence="2" id="KW-1185">Reference proteome</keyword>
<evidence type="ECO:0000313" key="2">
    <source>
        <dbReference type="Proteomes" id="UP000318478"/>
    </source>
</evidence>
<sequence>MKIYVPPRIPKRSRPDELKNVIEKLEAAGIKVASTSRIGDIQRLFANGKGRVDPDDPRFERAIESVRDLQSLSFILDQHDLNAADPAFKRLLSSVVKDSDLPQKDRVNSRGRDAVFELHVGGACIAASFDDVRYEEPDITFGLDGVRYGMAAMRVKSEASVSKRVRDGVRQVKKSGLHGVVVLDTALAFNPQNRIFPKPVSDREFITGYRRVLADKWKVLDPILRPLLNHRLVLGLIAHDHMVRQKLDGEWYWQRMSGELFPPDQLDDDKATFERILRFYNMGQPNHFYG</sequence>
<protein>
    <submittedName>
        <fullName evidence="1">Uncharacterized protein</fullName>
    </submittedName>
</protein>